<dbReference type="EMBL" id="CP002590">
    <property type="protein sequence ID" value="AEA13224.1"/>
    <property type="molecule type" value="Genomic_DNA"/>
</dbReference>
<dbReference type="GO" id="GO:0016798">
    <property type="term" value="F:hydrolase activity, acting on glycosyl bonds"/>
    <property type="evidence" value="ECO:0007669"/>
    <property type="project" value="UniProtKB-KW"/>
</dbReference>
<dbReference type="PANTHER" id="PTHR10357:SF210">
    <property type="entry name" value="MALTODEXTRIN GLUCOSIDASE"/>
    <property type="match status" value="1"/>
</dbReference>
<gene>
    <name evidence="4" type="ordered locus">TUZN_1763</name>
</gene>
<dbReference type="InterPro" id="IPR006047">
    <property type="entry name" value="GH13_cat_dom"/>
</dbReference>
<dbReference type="PANTHER" id="PTHR10357">
    <property type="entry name" value="ALPHA-AMYLASE FAMILY MEMBER"/>
    <property type="match status" value="1"/>
</dbReference>
<dbReference type="Proteomes" id="UP000008138">
    <property type="component" value="Chromosome"/>
</dbReference>
<reference evidence="4 5" key="1">
    <citation type="journal article" date="2011" name="J. Bacteriol.">
        <title>Complete genome sequence of the thermoacidophilic crenarchaeon Thermoproteus uzoniensis 768-20.</title>
        <authorList>
            <person name="Mardanov A.V."/>
            <person name="Gumerov V.M."/>
            <person name="Beletsky A.V."/>
            <person name="Prokofeva M.I."/>
            <person name="Bonch-Osmolovskaya E.A."/>
            <person name="Ravin N.V."/>
            <person name="Skryabin K.G."/>
        </authorList>
    </citation>
    <scope>NUCLEOTIDE SEQUENCE [LARGE SCALE GENOMIC DNA]</scope>
    <source>
        <strain evidence="4 5">768-20</strain>
    </source>
</reference>
<evidence type="ECO:0000313" key="4">
    <source>
        <dbReference type="EMBL" id="AEA13224.1"/>
    </source>
</evidence>
<keyword evidence="1" id="KW-0378">Hydrolase</keyword>
<proteinExistence type="predicted"/>
<dbReference type="SMART" id="SM00642">
    <property type="entry name" value="Aamy"/>
    <property type="match status" value="1"/>
</dbReference>
<protein>
    <submittedName>
        <fullName evidence="4">Alpha amylase, catalytic region</fullName>
    </submittedName>
</protein>
<feature type="domain" description="Glycosyl hydrolase family 13 catalytic" evidence="3">
    <location>
        <begin position="189"/>
        <end position="533"/>
    </location>
</feature>
<dbReference type="Gene3D" id="3.20.20.80">
    <property type="entry name" value="Glycosidases"/>
    <property type="match status" value="1"/>
</dbReference>
<reference key="2">
    <citation type="submission" date="2011-03" db="EMBL/GenBank/DDBJ databases">
        <title>Complete genome sequence of the thermoacidophilic crenarchaeon Thermoproteus uzoniensis 768-20.</title>
        <authorList>
            <person name="Mardanov A.V."/>
            <person name="Gumerov V.M."/>
            <person name="Beletsky A.V."/>
            <person name="Prokofeva M.I."/>
            <person name="Bonch-Osmolovskaya E.A."/>
            <person name="Ravin N.V."/>
            <person name="Skryabin K.G."/>
        </authorList>
    </citation>
    <scope>NUCLEOTIDE SEQUENCE</scope>
    <source>
        <strain>768-20</strain>
    </source>
</reference>
<accession>F2L3I5</accession>
<dbReference type="STRING" id="999630.TUZN_1763"/>
<evidence type="ECO:0000313" key="5">
    <source>
        <dbReference type="Proteomes" id="UP000008138"/>
    </source>
</evidence>
<organism evidence="4 5">
    <name type="scientific">Thermoproteus uzoniensis (strain 768-20)</name>
    <dbReference type="NCBI Taxonomy" id="999630"/>
    <lineage>
        <taxon>Archaea</taxon>
        <taxon>Thermoproteota</taxon>
        <taxon>Thermoprotei</taxon>
        <taxon>Thermoproteales</taxon>
        <taxon>Thermoproteaceae</taxon>
        <taxon>Thermoproteus</taxon>
    </lineage>
</organism>
<keyword evidence="2" id="KW-0326">Glycosidase</keyword>
<dbReference type="KEGG" id="tuz:TUZN_1763"/>
<dbReference type="InterPro" id="IPR017853">
    <property type="entry name" value="GH"/>
</dbReference>
<dbReference type="AlphaFoldDB" id="F2L3I5"/>
<evidence type="ECO:0000259" key="3">
    <source>
        <dbReference type="SMART" id="SM00642"/>
    </source>
</evidence>
<keyword evidence="5" id="KW-1185">Reference proteome</keyword>
<dbReference type="eggNOG" id="arCOG02948">
    <property type="taxonomic scope" value="Archaea"/>
</dbReference>
<dbReference type="SUPFAM" id="SSF51445">
    <property type="entry name" value="(Trans)glycosidases"/>
    <property type="match status" value="1"/>
</dbReference>
<evidence type="ECO:0000256" key="2">
    <source>
        <dbReference type="ARBA" id="ARBA00023295"/>
    </source>
</evidence>
<name>F2L3I5_THEU7</name>
<evidence type="ECO:0000256" key="1">
    <source>
        <dbReference type="ARBA" id="ARBA00022801"/>
    </source>
</evidence>
<sequence length="583" mass="65975">MGASKAPESGLQIGVECRVARWLDDDYFGVAAVVEVCADGGDRGYLVSPLSGGLIGAFPLKGRGGRACAELVLPPGVYRYKVVVDSRGTEERECQVEPPAPLVHVPAPYYVGAFGGEVEVRAYSVEPPQICGGGRCAEGEELLAVGRHKLYRAVVEGPPYEVRCCGTEIRVDSVRPFRRPRWAPLVMYEVLPDRVRRRFGCRDLRWDHCGGDLRDLADMLDYIAQLADALYIHPIYRAISYHRYDVLDHKSVDELLGGLQAYEELKRRASERGVGVVLDVVLHHVGLKSAMFRERRDLFIIRDEKAAEWALEIASIFPRPEWRRFFRGDPPYETFMAVWAMPRINYEKAEALAYAESVLSFWSDKAEGFRFDVAHGIPPEVWRKLLERYAETHYLLAEHTGDPSAFLGAHHGFTAYELYGAILDFLAFEKIDAGEFAARVKRYIGRLAPGQLRYMYTFIENHDTDRFCSRADKRRTLMAYALIYSMPGIPGLYAGGESCAEGLAADHTNRRPLDDLKPDPEMLAALRTLYRIRRRYPEIAEGPIREIRGEGGRLVLKNASIVLYLERDENFVEIKTPDGYYSF</sequence>
<dbReference type="HOGENOM" id="CLU_006462_6_4_2"/>
<dbReference type="Pfam" id="PF00128">
    <property type="entry name" value="Alpha-amylase"/>
    <property type="match status" value="1"/>
</dbReference>
<dbReference type="GO" id="GO:0005975">
    <property type="term" value="P:carbohydrate metabolic process"/>
    <property type="evidence" value="ECO:0007669"/>
    <property type="project" value="InterPro"/>
</dbReference>